<keyword evidence="5 11" id="KW-0032">Aminotransferase</keyword>
<keyword evidence="13" id="KW-1185">Reference proteome</keyword>
<dbReference type="PROSITE" id="PS00600">
    <property type="entry name" value="AA_TRANSFER_CLASS_3"/>
    <property type="match status" value="1"/>
</dbReference>
<gene>
    <name evidence="11 12" type="primary">bioA</name>
    <name evidence="12" type="ORF">OBO34_18360</name>
</gene>
<dbReference type="CDD" id="cd00610">
    <property type="entry name" value="OAT_like"/>
    <property type="match status" value="1"/>
</dbReference>
<dbReference type="PANTHER" id="PTHR42684:SF17">
    <property type="entry name" value="ADENOSYLMETHIONINE-8-AMINO-7-OXONONANOATE AMINOTRANSFERASE"/>
    <property type="match status" value="1"/>
</dbReference>
<keyword evidence="4 11" id="KW-0963">Cytoplasm</keyword>
<keyword evidence="6 11" id="KW-0808">Transferase</keyword>
<evidence type="ECO:0000256" key="4">
    <source>
        <dbReference type="ARBA" id="ARBA00022490"/>
    </source>
</evidence>
<comment type="subcellular location">
    <subcellularLocation>
        <location evidence="2 11">Cytoplasm</location>
    </subcellularLocation>
</comment>
<dbReference type="Proteomes" id="UP001065549">
    <property type="component" value="Unassembled WGS sequence"/>
</dbReference>
<accession>A0A9J6QXX5</accession>
<dbReference type="FunFam" id="3.40.640.10:FF:000078">
    <property type="entry name" value="Adenosylmethionine-8-amino-7-oxononanoate aminotransferase"/>
    <property type="match status" value="1"/>
</dbReference>
<feature type="binding site" evidence="11">
    <location>
        <begin position="109"/>
        <end position="110"/>
    </location>
    <ligand>
        <name>pyridoxal 5'-phosphate</name>
        <dbReference type="ChEBI" id="CHEBI:597326"/>
    </ligand>
</feature>
<name>A0A9J6QXX5_9FIRM</name>
<comment type="caution">
    <text evidence="11">Lacks conserved residue(s) required for the propagation of feature annotation.</text>
</comment>
<evidence type="ECO:0000256" key="10">
    <source>
        <dbReference type="ARBA" id="ARBA00060970"/>
    </source>
</evidence>
<dbReference type="InterPro" id="IPR015421">
    <property type="entry name" value="PyrdxlP-dep_Trfase_major"/>
</dbReference>
<dbReference type="InterPro" id="IPR015424">
    <property type="entry name" value="PyrdxlP-dep_Trfase"/>
</dbReference>
<comment type="pathway">
    <text evidence="11">Cofactor biosynthesis; biotin biosynthesis; 7,8-diaminononanoate from 8-amino-7-oxononanoate (SAM route): step 1/1.</text>
</comment>
<evidence type="ECO:0000256" key="1">
    <source>
        <dbReference type="ARBA" id="ARBA00001933"/>
    </source>
</evidence>
<keyword evidence="8 11" id="KW-0093">Biotin biosynthesis</keyword>
<evidence type="ECO:0000313" key="12">
    <source>
        <dbReference type="EMBL" id="MCU7380296.1"/>
    </source>
</evidence>
<dbReference type="Gene3D" id="3.90.1150.10">
    <property type="entry name" value="Aspartate Aminotransferase, domain 1"/>
    <property type="match status" value="1"/>
</dbReference>
<comment type="caution">
    <text evidence="12">The sequence shown here is derived from an EMBL/GenBank/DDBJ whole genome shotgun (WGS) entry which is preliminary data.</text>
</comment>
<keyword evidence="7 11" id="KW-0949">S-adenosyl-L-methionine</keyword>
<feature type="binding site" evidence="11">
    <location>
        <position position="248"/>
    </location>
    <ligand>
        <name>pyridoxal 5'-phosphate</name>
        <dbReference type="ChEBI" id="CHEBI:597326"/>
    </ligand>
</feature>
<feature type="binding site" evidence="11">
    <location>
        <position position="49"/>
    </location>
    <ligand>
        <name>substrate</name>
    </ligand>
</feature>
<feature type="site" description="Participates in the substrate recognition with KAPA and in a stacking interaction with the adenine ring of SAM" evidence="11">
    <location>
        <position position="12"/>
    </location>
</feature>
<evidence type="ECO:0000313" key="13">
    <source>
        <dbReference type="Proteomes" id="UP001065549"/>
    </source>
</evidence>
<dbReference type="EC" id="2.6.1.62" evidence="11"/>
<evidence type="ECO:0000256" key="5">
    <source>
        <dbReference type="ARBA" id="ARBA00022576"/>
    </source>
</evidence>
<evidence type="ECO:0000256" key="9">
    <source>
        <dbReference type="ARBA" id="ARBA00022898"/>
    </source>
</evidence>
<comment type="similarity">
    <text evidence="10 11">Belongs to the class-III pyridoxal-phosphate-dependent aminotransferase family. BioA subfamily.</text>
</comment>
<dbReference type="InterPro" id="IPR015422">
    <property type="entry name" value="PyrdxlP-dep_Trfase_small"/>
</dbReference>
<comment type="catalytic activity">
    <reaction evidence="11">
        <text>(8S)-8-amino-7-oxononanoate + S-adenosyl-L-methionine = S-adenosyl-4-methylsulfanyl-2-oxobutanoate + (7R,8S)-7,8-diammoniononanoate</text>
        <dbReference type="Rhea" id="RHEA:16861"/>
        <dbReference type="ChEBI" id="CHEBI:16490"/>
        <dbReference type="ChEBI" id="CHEBI:59789"/>
        <dbReference type="ChEBI" id="CHEBI:149468"/>
        <dbReference type="ChEBI" id="CHEBI:149469"/>
        <dbReference type="EC" id="2.6.1.62"/>
    </reaction>
</comment>
<dbReference type="GO" id="GO:0004015">
    <property type="term" value="F:adenosylmethionine-8-amino-7-oxononanoate transaminase activity"/>
    <property type="evidence" value="ECO:0007669"/>
    <property type="project" value="UniProtKB-UniRule"/>
</dbReference>
<evidence type="ECO:0000256" key="8">
    <source>
        <dbReference type="ARBA" id="ARBA00022756"/>
    </source>
</evidence>
<dbReference type="AlphaFoldDB" id="A0A9J6QXX5"/>
<evidence type="ECO:0000256" key="7">
    <source>
        <dbReference type="ARBA" id="ARBA00022691"/>
    </source>
</evidence>
<dbReference type="Pfam" id="PF00202">
    <property type="entry name" value="Aminotran_3"/>
    <property type="match status" value="1"/>
</dbReference>
<comment type="function">
    <text evidence="11">Catalyzes the transfer of the alpha-amino group from S-adenosyl-L-methionine (SAM) to 7-keto-8-aminopelargonic acid (KAPA) to form 7,8-diaminopelargonic acid (DAPA). It is the only aminotransferase known to utilize SAM as an amino donor.</text>
</comment>
<organism evidence="12 13">
    <name type="scientific">Hominibacterium faecale</name>
    <dbReference type="NCBI Taxonomy" id="2839743"/>
    <lineage>
        <taxon>Bacteria</taxon>
        <taxon>Bacillati</taxon>
        <taxon>Bacillota</taxon>
        <taxon>Clostridia</taxon>
        <taxon>Peptostreptococcales</taxon>
        <taxon>Anaerovoracaceae</taxon>
        <taxon>Hominibacterium</taxon>
    </lineage>
</organism>
<evidence type="ECO:0000256" key="6">
    <source>
        <dbReference type="ARBA" id="ARBA00022679"/>
    </source>
</evidence>
<dbReference type="InterPro" id="IPR005815">
    <property type="entry name" value="BioA"/>
</dbReference>
<dbReference type="GO" id="GO:0030170">
    <property type="term" value="F:pyridoxal phosphate binding"/>
    <property type="evidence" value="ECO:0007669"/>
    <property type="project" value="UniProtKB-UniRule"/>
</dbReference>
<dbReference type="EMBL" id="JAOSHN010000009">
    <property type="protein sequence ID" value="MCU7380296.1"/>
    <property type="molecule type" value="Genomic_DNA"/>
</dbReference>
<dbReference type="GO" id="GO:0009102">
    <property type="term" value="P:biotin biosynthetic process"/>
    <property type="evidence" value="ECO:0007669"/>
    <property type="project" value="UniProtKB-UniRule"/>
</dbReference>
<feature type="modified residue" description="N6-(pyridoxal phosphate)lysine" evidence="11">
    <location>
        <position position="277"/>
    </location>
</feature>
<evidence type="ECO:0000256" key="11">
    <source>
        <dbReference type="HAMAP-Rule" id="MF_00834"/>
    </source>
</evidence>
<evidence type="ECO:0000256" key="2">
    <source>
        <dbReference type="ARBA" id="ARBA00004496"/>
    </source>
</evidence>
<comment type="subunit">
    <text evidence="3 11">Homodimer.</text>
</comment>
<proteinExistence type="inferred from homology"/>
<dbReference type="PIRSF" id="PIRSF000521">
    <property type="entry name" value="Transaminase_4ab_Lys_Orn"/>
    <property type="match status" value="1"/>
</dbReference>
<feature type="binding site" evidence="11">
    <location>
        <position position="142"/>
    </location>
    <ligand>
        <name>substrate</name>
    </ligand>
</feature>
<dbReference type="RefSeq" id="WP_148395382.1">
    <property type="nucleotide sequence ID" value="NZ_JAJAGH010000001.1"/>
</dbReference>
<evidence type="ECO:0000256" key="3">
    <source>
        <dbReference type="ARBA" id="ARBA00011738"/>
    </source>
</evidence>
<dbReference type="NCBIfam" id="TIGR00508">
    <property type="entry name" value="bioA"/>
    <property type="match status" value="1"/>
</dbReference>
<feature type="binding site" evidence="11">
    <location>
        <position position="312"/>
    </location>
    <ligand>
        <name>substrate</name>
    </ligand>
</feature>
<dbReference type="InterPro" id="IPR049704">
    <property type="entry name" value="Aminotrans_3_PPA_site"/>
</dbReference>
<sequence>MNLKKDYIWHPCTQMKDHEAFPLVMADRAEGIYIYDEEGKAYIDIISSWWCSLLGHNHPRISKAVKDQLDKMEHVMFAGFTHKPAEELCRRLAGLLPPGLEKCFFVDNGSAAVECAMKMSFQYHLQTGYPKKQRFMTLAGGYHGETLGALSMGGMDYYSDIYRPLLLSAIHVDGPDCYRCPYGKERDSCQAECIQGAEKAFEQYGEETTAFLLEPMFQGAAGMRIYSPVYLKRLRQLCDRYHVNLIADEIAAGYGRTGKLFACEHAGITPDFICLSKGLTGGYLPMAMTVTTPEIYQAFYANFNEKKAFVHSTTYSGNPLACAAAVEVLKVLEEEDTLAHTEEGYLKKVLNKALAGHPHVGEIRTIGLINAIELVENKETKKAFAPDQRIGYQIYKEAMMRGLVLRPMGDVPYFNPPLNIRREEIDQAVLICRESIEAILG</sequence>
<dbReference type="HAMAP" id="MF_00834">
    <property type="entry name" value="BioA"/>
    <property type="match status" value="1"/>
</dbReference>
<dbReference type="GO" id="GO:0005737">
    <property type="term" value="C:cytoplasm"/>
    <property type="evidence" value="ECO:0007669"/>
    <property type="project" value="UniProtKB-SubCell"/>
</dbReference>
<feature type="binding site" evidence="11">
    <location>
        <position position="406"/>
    </location>
    <ligand>
        <name>substrate</name>
    </ligand>
</feature>
<dbReference type="InterPro" id="IPR005814">
    <property type="entry name" value="Aminotrans_3"/>
</dbReference>
<dbReference type="SUPFAM" id="SSF53383">
    <property type="entry name" value="PLP-dependent transferases"/>
    <property type="match status" value="1"/>
</dbReference>
<comment type="cofactor">
    <cofactor evidence="1 11">
        <name>pyridoxal 5'-phosphate</name>
        <dbReference type="ChEBI" id="CHEBI:597326"/>
    </cofactor>
</comment>
<dbReference type="PANTHER" id="PTHR42684">
    <property type="entry name" value="ADENOSYLMETHIONINE-8-AMINO-7-OXONONANOATE AMINOTRANSFERASE"/>
    <property type="match status" value="1"/>
</dbReference>
<reference evidence="12" key="1">
    <citation type="submission" date="2022-09" db="EMBL/GenBank/DDBJ databases">
        <title>Culturomic study of gut microbiota in children with autism spectrum disorder.</title>
        <authorList>
            <person name="Efimov B.A."/>
            <person name="Chaplin A.V."/>
            <person name="Sokolova S.R."/>
            <person name="Pikina A.P."/>
            <person name="Korzhanova M."/>
            <person name="Belova V."/>
            <person name="Korostin D."/>
        </authorList>
    </citation>
    <scope>NUCLEOTIDE SEQUENCE</scope>
    <source>
        <strain evidence="12">ASD5510</strain>
    </source>
</reference>
<feature type="binding site" evidence="11">
    <location>
        <position position="277"/>
    </location>
    <ligand>
        <name>substrate</name>
    </ligand>
</feature>
<keyword evidence="9 11" id="KW-0663">Pyridoxal phosphate</keyword>
<protein>
    <recommendedName>
        <fullName evidence="11">Adenosylmethionine-8-amino-7-oxononanoate aminotransferase</fullName>
        <ecNumber evidence="11">2.6.1.62</ecNumber>
    </recommendedName>
    <alternativeName>
        <fullName evidence="11">7,8-diamino-pelargonic acid aminotransferase</fullName>
        <shortName evidence="11">DAPA AT</shortName>
        <shortName evidence="11">DAPA aminotransferase</shortName>
    </alternativeName>
    <alternativeName>
        <fullName evidence="11">7,8-diaminononanoate synthase</fullName>
        <shortName evidence="11">DANS</shortName>
    </alternativeName>
    <alternativeName>
        <fullName evidence="11">Diaminopelargonic acid synthase</fullName>
    </alternativeName>
</protein>
<dbReference type="Gene3D" id="3.40.640.10">
    <property type="entry name" value="Type I PLP-dependent aspartate aminotransferase-like (Major domain)"/>
    <property type="match status" value="1"/>
</dbReference>